<feature type="transmembrane region" description="Helical" evidence="2">
    <location>
        <begin position="23"/>
        <end position="44"/>
    </location>
</feature>
<accession>A0A368HC53</accession>
<dbReference type="AlphaFoldDB" id="A0A368HC53"/>
<reference evidence="3 4" key="1">
    <citation type="submission" date="2014-10" db="EMBL/GenBank/DDBJ databases">
        <title>Draft genome of the hookworm Ancylostoma caninum.</title>
        <authorList>
            <person name="Mitreva M."/>
        </authorList>
    </citation>
    <scope>NUCLEOTIDE SEQUENCE [LARGE SCALE GENOMIC DNA]</scope>
    <source>
        <strain evidence="3 4">Baltimore</strain>
    </source>
</reference>
<evidence type="ECO:0000256" key="1">
    <source>
        <dbReference type="SAM" id="MobiDB-lite"/>
    </source>
</evidence>
<proteinExistence type="predicted"/>
<keyword evidence="2" id="KW-1133">Transmembrane helix</keyword>
<dbReference type="EMBL" id="JOJR01000003">
    <property type="protein sequence ID" value="RCN53219.1"/>
    <property type="molecule type" value="Genomic_DNA"/>
</dbReference>
<keyword evidence="4" id="KW-1185">Reference proteome</keyword>
<evidence type="ECO:0000313" key="4">
    <source>
        <dbReference type="Proteomes" id="UP000252519"/>
    </source>
</evidence>
<feature type="compositionally biased region" description="Basic residues" evidence="1">
    <location>
        <begin position="63"/>
        <end position="77"/>
    </location>
</feature>
<gene>
    <name evidence="3" type="ORF">ANCCAN_00776</name>
</gene>
<keyword evidence="2" id="KW-0472">Membrane</keyword>
<feature type="region of interest" description="Disordered" evidence="1">
    <location>
        <begin position="61"/>
        <end position="143"/>
    </location>
</feature>
<evidence type="ECO:0000256" key="2">
    <source>
        <dbReference type="SAM" id="Phobius"/>
    </source>
</evidence>
<feature type="compositionally biased region" description="Basic residues" evidence="1">
    <location>
        <begin position="109"/>
        <end position="122"/>
    </location>
</feature>
<sequence>MNGNQDTGNAEEWRRADPDSSNYLIIIVGCMLLIFFGVIVSLLMQNQRNRELAIEEVFELRPHPVRRRKRKHKKAKPNRNNVQIPKKDELRKSSEKGHKKNLSKEPLNKRKPRGNGAKKKSRERAEHMPKRNRANSGRRPLAL</sequence>
<keyword evidence="2" id="KW-0812">Transmembrane</keyword>
<name>A0A368HC53_ANCCA</name>
<dbReference type="OrthoDB" id="10553602at2759"/>
<protein>
    <submittedName>
        <fullName evidence="3">Uncharacterized protein</fullName>
    </submittedName>
</protein>
<organism evidence="3 4">
    <name type="scientific">Ancylostoma caninum</name>
    <name type="common">Dog hookworm</name>
    <dbReference type="NCBI Taxonomy" id="29170"/>
    <lineage>
        <taxon>Eukaryota</taxon>
        <taxon>Metazoa</taxon>
        <taxon>Ecdysozoa</taxon>
        <taxon>Nematoda</taxon>
        <taxon>Chromadorea</taxon>
        <taxon>Rhabditida</taxon>
        <taxon>Rhabditina</taxon>
        <taxon>Rhabditomorpha</taxon>
        <taxon>Strongyloidea</taxon>
        <taxon>Ancylostomatidae</taxon>
        <taxon>Ancylostomatinae</taxon>
        <taxon>Ancylostoma</taxon>
    </lineage>
</organism>
<feature type="compositionally biased region" description="Basic and acidic residues" evidence="1">
    <location>
        <begin position="85"/>
        <end position="108"/>
    </location>
</feature>
<dbReference type="Proteomes" id="UP000252519">
    <property type="component" value="Unassembled WGS sequence"/>
</dbReference>
<comment type="caution">
    <text evidence="3">The sequence shown here is derived from an EMBL/GenBank/DDBJ whole genome shotgun (WGS) entry which is preliminary data.</text>
</comment>
<evidence type="ECO:0000313" key="3">
    <source>
        <dbReference type="EMBL" id="RCN53219.1"/>
    </source>
</evidence>